<feature type="transmembrane region" description="Helical" evidence="2">
    <location>
        <begin position="79"/>
        <end position="98"/>
    </location>
</feature>
<feature type="domain" description="YiaAB two helix" evidence="3">
    <location>
        <begin position="18"/>
        <end position="69"/>
    </location>
</feature>
<evidence type="ECO:0000256" key="2">
    <source>
        <dbReference type="SAM" id="Phobius"/>
    </source>
</evidence>
<dbReference type="Proteomes" id="UP001302443">
    <property type="component" value="Chromosome"/>
</dbReference>
<evidence type="ECO:0000256" key="1">
    <source>
        <dbReference type="SAM" id="MobiDB-lite"/>
    </source>
</evidence>
<keyword evidence="2" id="KW-1133">Transmembrane helix</keyword>
<dbReference type="RefSeq" id="WP_154603416.1">
    <property type="nucleotide sequence ID" value="NZ_CP135990.1"/>
</dbReference>
<keyword evidence="2" id="KW-0472">Membrane</keyword>
<protein>
    <submittedName>
        <fullName evidence="4">Inner membrane protein YiaA</fullName>
    </submittedName>
</protein>
<feature type="transmembrane region" description="Helical" evidence="2">
    <location>
        <begin position="12"/>
        <end position="35"/>
    </location>
</feature>
<organism evidence="4 5">
    <name type="scientific">Providencia zhijiangensis</name>
    <dbReference type="NCBI Taxonomy" id="3053982"/>
    <lineage>
        <taxon>Bacteria</taxon>
        <taxon>Pseudomonadati</taxon>
        <taxon>Pseudomonadota</taxon>
        <taxon>Gammaproteobacteria</taxon>
        <taxon>Enterobacterales</taxon>
        <taxon>Morganellaceae</taxon>
        <taxon>Providencia</taxon>
    </lineage>
</organism>
<accession>A0ABZ0N1D0</accession>
<keyword evidence="2" id="KW-0812">Transmembrane</keyword>
<dbReference type="Pfam" id="PF05360">
    <property type="entry name" value="YiaAB"/>
    <property type="match status" value="2"/>
</dbReference>
<dbReference type="NCBIfam" id="NF008482">
    <property type="entry name" value="PRK11383.1"/>
    <property type="match status" value="1"/>
</dbReference>
<reference evidence="4 5" key="1">
    <citation type="submission" date="2023-09" db="EMBL/GenBank/DDBJ databases">
        <title>Genomic Revisitation and Reclassification of the Genus Providencia.</title>
        <authorList>
            <person name="Dong X."/>
        </authorList>
    </citation>
    <scope>NUCLEOTIDE SEQUENCE [LARGE SCALE GENOMIC DNA]</scope>
    <source>
        <strain evidence="4 5">D4759</strain>
    </source>
</reference>
<name>A0ABZ0N1D0_9GAMM</name>
<evidence type="ECO:0000313" key="4">
    <source>
        <dbReference type="EMBL" id="WPA91621.1"/>
    </source>
</evidence>
<dbReference type="PANTHER" id="PTHR37290">
    <property type="entry name" value="INNER MEMBRANE PROTEIN YIAA-RELATED"/>
    <property type="match status" value="1"/>
</dbReference>
<evidence type="ECO:0000313" key="5">
    <source>
        <dbReference type="Proteomes" id="UP001302443"/>
    </source>
</evidence>
<dbReference type="InterPro" id="IPR008024">
    <property type="entry name" value="YiaAB"/>
</dbReference>
<gene>
    <name evidence="4" type="primary">yiaA</name>
    <name evidence="4" type="ORF">QS795_014250</name>
</gene>
<dbReference type="InterPro" id="IPR038972">
    <property type="entry name" value="YiaA-like"/>
</dbReference>
<feature type="domain" description="YiaAB two helix" evidence="3">
    <location>
        <begin position="80"/>
        <end position="132"/>
    </location>
</feature>
<dbReference type="EMBL" id="CP135990">
    <property type="protein sequence ID" value="WPA91621.1"/>
    <property type="molecule type" value="Genomic_DNA"/>
</dbReference>
<feature type="region of interest" description="Disordered" evidence="1">
    <location>
        <begin position="138"/>
        <end position="162"/>
    </location>
</feature>
<dbReference type="PANTHER" id="PTHR37290:SF1">
    <property type="entry name" value="INNER MEMBRANE PROTEIN YIAA"/>
    <property type="match status" value="1"/>
</dbReference>
<feature type="transmembrane region" description="Helical" evidence="2">
    <location>
        <begin position="110"/>
        <end position="127"/>
    </location>
</feature>
<keyword evidence="5" id="KW-1185">Reference proteome</keyword>
<proteinExistence type="predicted"/>
<sequence length="162" mass="18104">MKDNTSLDNEFSGFNAFHLISWIAVIGGIAVYLIGLWRSEMQLNEKGYYFAILLLGLFSSISVQKTVRDKMDNIPTTQAYYIACMVAFFASIALMAVGLYNAELLPSEKGFYGIAFFLCMFGSIAVQKNIRDLQTTKPAEQPKKFEVKQPAINEDSEPSMKG</sequence>
<evidence type="ECO:0000259" key="3">
    <source>
        <dbReference type="Pfam" id="PF05360"/>
    </source>
</evidence>